<evidence type="ECO:0000313" key="1">
    <source>
        <dbReference type="EMBL" id="KAH7941118.1"/>
    </source>
</evidence>
<sequence>MMMCRLDPVEALRKLRSVLTPSQADCNVIIVDWGRGSMGLQYLKAVGNTALVGREMSLLLKRLIERHPTTLAPGQVHVVGFSLGAQVAGFFARAFKLLTGQSIWRITALDPAGPLFAGTRMCVSKGDARFVDVIHTSGGKDILKGHMGVATPVGDVDFYPNGGMEQPGCIAPIPCHHLRATAYFLESLRNKKCQFVSAACKDGFPALRKRLCVTGADSGLMGYYSYKAAGRGVQLLTTNARPDYCSTTLKTT</sequence>
<accession>A0ACB8CEM1</accession>
<name>A0ACB8CEM1_DERSI</name>
<comment type="caution">
    <text evidence="1">The sequence shown here is derived from an EMBL/GenBank/DDBJ whole genome shotgun (WGS) entry which is preliminary data.</text>
</comment>
<protein>
    <submittedName>
        <fullName evidence="1">Uncharacterized protein</fullName>
    </submittedName>
</protein>
<gene>
    <name evidence="1" type="ORF">HPB49_010117</name>
</gene>
<dbReference type="EMBL" id="CM023476">
    <property type="protein sequence ID" value="KAH7941118.1"/>
    <property type="molecule type" value="Genomic_DNA"/>
</dbReference>
<organism evidence="1 2">
    <name type="scientific">Dermacentor silvarum</name>
    <name type="common">Tick</name>
    <dbReference type="NCBI Taxonomy" id="543639"/>
    <lineage>
        <taxon>Eukaryota</taxon>
        <taxon>Metazoa</taxon>
        <taxon>Ecdysozoa</taxon>
        <taxon>Arthropoda</taxon>
        <taxon>Chelicerata</taxon>
        <taxon>Arachnida</taxon>
        <taxon>Acari</taxon>
        <taxon>Parasitiformes</taxon>
        <taxon>Ixodida</taxon>
        <taxon>Ixodoidea</taxon>
        <taxon>Ixodidae</taxon>
        <taxon>Rhipicephalinae</taxon>
        <taxon>Dermacentor</taxon>
    </lineage>
</organism>
<reference evidence="1" key="1">
    <citation type="submission" date="2020-05" db="EMBL/GenBank/DDBJ databases">
        <title>Large-scale comparative analyses of tick genomes elucidate their genetic diversity and vector capacities.</title>
        <authorList>
            <person name="Jia N."/>
            <person name="Wang J."/>
            <person name="Shi W."/>
            <person name="Du L."/>
            <person name="Sun Y."/>
            <person name="Zhan W."/>
            <person name="Jiang J."/>
            <person name="Wang Q."/>
            <person name="Zhang B."/>
            <person name="Ji P."/>
            <person name="Sakyi L.B."/>
            <person name="Cui X."/>
            <person name="Yuan T."/>
            <person name="Jiang B."/>
            <person name="Yang W."/>
            <person name="Lam T.T.-Y."/>
            <person name="Chang Q."/>
            <person name="Ding S."/>
            <person name="Wang X."/>
            <person name="Zhu J."/>
            <person name="Ruan X."/>
            <person name="Zhao L."/>
            <person name="Wei J."/>
            <person name="Que T."/>
            <person name="Du C."/>
            <person name="Cheng J."/>
            <person name="Dai P."/>
            <person name="Han X."/>
            <person name="Huang E."/>
            <person name="Gao Y."/>
            <person name="Liu J."/>
            <person name="Shao H."/>
            <person name="Ye R."/>
            <person name="Li L."/>
            <person name="Wei W."/>
            <person name="Wang X."/>
            <person name="Wang C."/>
            <person name="Yang T."/>
            <person name="Huo Q."/>
            <person name="Li W."/>
            <person name="Guo W."/>
            <person name="Chen H."/>
            <person name="Zhou L."/>
            <person name="Ni X."/>
            <person name="Tian J."/>
            <person name="Zhou Y."/>
            <person name="Sheng Y."/>
            <person name="Liu T."/>
            <person name="Pan Y."/>
            <person name="Xia L."/>
            <person name="Li J."/>
            <person name="Zhao F."/>
            <person name="Cao W."/>
        </authorList>
    </citation>
    <scope>NUCLEOTIDE SEQUENCE</scope>
    <source>
        <strain evidence="1">Dsil-2018</strain>
    </source>
</reference>
<keyword evidence="2" id="KW-1185">Reference proteome</keyword>
<dbReference type="Proteomes" id="UP000821865">
    <property type="component" value="Chromosome 7"/>
</dbReference>
<evidence type="ECO:0000313" key="2">
    <source>
        <dbReference type="Proteomes" id="UP000821865"/>
    </source>
</evidence>
<proteinExistence type="predicted"/>